<dbReference type="GO" id="GO:0005739">
    <property type="term" value="C:mitochondrion"/>
    <property type="evidence" value="ECO:0007669"/>
    <property type="project" value="UniProtKB-ARBA"/>
</dbReference>
<organism evidence="16 17">
    <name type="scientific">Eeniella nana</name>
    <name type="common">Yeast</name>
    <name type="synonym">Brettanomyces nanus</name>
    <dbReference type="NCBI Taxonomy" id="13502"/>
    <lineage>
        <taxon>Eukaryota</taxon>
        <taxon>Fungi</taxon>
        <taxon>Dikarya</taxon>
        <taxon>Ascomycota</taxon>
        <taxon>Saccharomycotina</taxon>
        <taxon>Pichiomycetes</taxon>
        <taxon>Pichiales</taxon>
        <taxon>Pichiaceae</taxon>
        <taxon>Brettanomyces</taxon>
    </lineage>
</organism>
<dbReference type="Gene3D" id="3.30.460.10">
    <property type="entry name" value="Beta Polymerase, domain 2"/>
    <property type="match status" value="1"/>
</dbReference>
<accession>A0A875S408</accession>
<dbReference type="Pfam" id="PF01743">
    <property type="entry name" value="PolyA_pol"/>
    <property type="match status" value="1"/>
</dbReference>
<dbReference type="AlphaFoldDB" id="A0A875S408"/>
<comment type="similarity">
    <text evidence="1 13">Belongs to the tRNA nucleotidyltransferase/poly(A) polymerase family.</text>
</comment>
<reference evidence="16" key="1">
    <citation type="submission" date="2020-10" db="EMBL/GenBank/DDBJ databases">
        <authorList>
            <person name="Roach M.J.R."/>
        </authorList>
    </citation>
    <scope>NUCLEOTIDE SEQUENCE</scope>
    <source>
        <strain evidence="16">CBS 1945</strain>
    </source>
</reference>
<dbReference type="GeneID" id="62195847"/>
<keyword evidence="2 13" id="KW-0808">Transferase</keyword>
<evidence type="ECO:0000256" key="12">
    <source>
        <dbReference type="ARBA" id="ARBA00082324"/>
    </source>
</evidence>
<evidence type="ECO:0000313" key="16">
    <source>
        <dbReference type="EMBL" id="QPG75105.1"/>
    </source>
</evidence>
<comment type="function">
    <text evidence="6">Nucleotidyltransferase that catalyzes the addition and repair of the essential 3'-terminal CCA sequence in tRNAs, which is necessary for the attachment of amino acids to the 3' terminus of tRNA molecules, using CTP and ATP as substrates. tRNA 3'-terminal CCA addition is required both for tRNA processing and repair. Also involved in tRNA surveillance by mediating tandem CCA addition to generate a CCACCA at the 3' terminus of unstable tRNAs. While stable tRNAs receive only 3'-terminal CCA, unstable tRNAs are marked with CCACCA and rapidly degraded. The structural flexibility of RNA controls the choice between CCA versus CCACCA addition: following the first CCA addition cycle, nucleotide-binding to the active site triggers a clockwise screw motion, producing torque on the RNA. This ejects stable RNAs, whereas unstable RNAs are refolded while bound to the enzyme and subjected to a second CCA catalytic cycle.</text>
</comment>
<dbReference type="GO" id="GO:0000166">
    <property type="term" value="F:nucleotide binding"/>
    <property type="evidence" value="ECO:0007669"/>
    <property type="project" value="UniProtKB-KW"/>
</dbReference>
<dbReference type="PANTHER" id="PTHR13734">
    <property type="entry name" value="TRNA-NUCLEOTIDYLTRANSFERASE"/>
    <property type="match status" value="1"/>
</dbReference>
<dbReference type="EMBL" id="CP064813">
    <property type="protein sequence ID" value="QPG75105.1"/>
    <property type="molecule type" value="Genomic_DNA"/>
</dbReference>
<evidence type="ECO:0000256" key="6">
    <source>
        <dbReference type="ARBA" id="ARBA00056517"/>
    </source>
</evidence>
<feature type="domain" description="Poly A polymerase head" evidence="14">
    <location>
        <begin position="44"/>
        <end position="181"/>
    </location>
</feature>
<protein>
    <recommendedName>
        <fullName evidence="8">CCA tRNA nucleotidyltransferase, mitochondrial</fullName>
        <ecNumber evidence="7">2.7.7.72</ecNumber>
    </recommendedName>
    <alternativeName>
        <fullName evidence="10">CCA-adding enzyme</fullName>
    </alternativeName>
    <alternativeName>
        <fullName evidence="9">tRNA CCA-pyrophosphorylase</fullName>
    </alternativeName>
    <alternativeName>
        <fullName evidence="11">tRNA adenylyltransferase</fullName>
    </alternativeName>
    <alternativeName>
        <fullName evidence="12">tRNA nucleotidyltransferase</fullName>
    </alternativeName>
</protein>
<evidence type="ECO:0000256" key="4">
    <source>
        <dbReference type="ARBA" id="ARBA00022884"/>
    </source>
</evidence>
<evidence type="ECO:0000313" key="17">
    <source>
        <dbReference type="Proteomes" id="UP000662931"/>
    </source>
</evidence>
<dbReference type="OrthoDB" id="445712at2759"/>
<dbReference type="Gene3D" id="1.10.3090.10">
    <property type="entry name" value="cca-adding enzyme, domain 2"/>
    <property type="match status" value="1"/>
</dbReference>
<keyword evidence="4 13" id="KW-0694">RNA-binding</keyword>
<keyword evidence="3" id="KW-0547">Nucleotide-binding</keyword>
<feature type="domain" description="tRNA nucleotidyltransferase/poly(A) polymerase RNA and SrmB- binding" evidence="15">
    <location>
        <begin position="208"/>
        <end position="265"/>
    </location>
</feature>
<dbReference type="GO" id="GO:0001680">
    <property type="term" value="P:tRNA 3'-terminal CCA addition"/>
    <property type="evidence" value="ECO:0007669"/>
    <property type="project" value="TreeGrafter"/>
</dbReference>
<dbReference type="KEGG" id="bnn:FOA43_002446"/>
<evidence type="ECO:0000256" key="10">
    <source>
        <dbReference type="ARBA" id="ARBA00077436"/>
    </source>
</evidence>
<dbReference type="GO" id="GO:0004810">
    <property type="term" value="F:CCA tRNA nucleotidyltransferase activity"/>
    <property type="evidence" value="ECO:0007669"/>
    <property type="project" value="UniProtKB-EC"/>
</dbReference>
<evidence type="ECO:0000256" key="7">
    <source>
        <dbReference type="ARBA" id="ARBA00066885"/>
    </source>
</evidence>
<dbReference type="Gene3D" id="1.10.246.80">
    <property type="match status" value="1"/>
</dbReference>
<evidence type="ECO:0000256" key="5">
    <source>
        <dbReference type="ARBA" id="ARBA00050431"/>
    </source>
</evidence>
<dbReference type="Pfam" id="PF12627">
    <property type="entry name" value="PolyA_pol_RNAbd"/>
    <property type="match status" value="1"/>
</dbReference>
<dbReference type="RefSeq" id="XP_038778670.1">
    <property type="nucleotide sequence ID" value="XM_038922742.1"/>
</dbReference>
<dbReference type="CDD" id="cd05398">
    <property type="entry name" value="NT_ClassII-CCAase"/>
    <property type="match status" value="1"/>
</dbReference>
<evidence type="ECO:0000256" key="13">
    <source>
        <dbReference type="RuleBase" id="RU003953"/>
    </source>
</evidence>
<evidence type="ECO:0000256" key="2">
    <source>
        <dbReference type="ARBA" id="ARBA00022679"/>
    </source>
</evidence>
<dbReference type="InterPro" id="IPR043519">
    <property type="entry name" value="NT_sf"/>
</dbReference>
<evidence type="ECO:0000256" key="9">
    <source>
        <dbReference type="ARBA" id="ARBA00076038"/>
    </source>
</evidence>
<dbReference type="GO" id="GO:0003723">
    <property type="term" value="F:RNA binding"/>
    <property type="evidence" value="ECO:0007669"/>
    <property type="project" value="UniProtKB-KW"/>
</dbReference>
<dbReference type="SUPFAM" id="SSF81891">
    <property type="entry name" value="Poly A polymerase C-terminal region-like"/>
    <property type="match status" value="1"/>
</dbReference>
<evidence type="ECO:0000256" key="11">
    <source>
        <dbReference type="ARBA" id="ARBA00080500"/>
    </source>
</evidence>
<gene>
    <name evidence="16" type="ORF">FOA43_002446</name>
</gene>
<dbReference type="EC" id="2.7.7.72" evidence="7"/>
<evidence type="ECO:0000256" key="1">
    <source>
        <dbReference type="ARBA" id="ARBA00007265"/>
    </source>
</evidence>
<comment type="catalytic activity">
    <reaction evidence="5">
        <text>a tRNA precursor + 2 CTP + ATP = a tRNA with a 3' CCA end + 3 diphosphate</text>
        <dbReference type="Rhea" id="RHEA:14433"/>
        <dbReference type="Rhea" id="RHEA-COMP:10465"/>
        <dbReference type="Rhea" id="RHEA-COMP:10468"/>
        <dbReference type="ChEBI" id="CHEBI:30616"/>
        <dbReference type="ChEBI" id="CHEBI:33019"/>
        <dbReference type="ChEBI" id="CHEBI:37563"/>
        <dbReference type="ChEBI" id="CHEBI:74896"/>
        <dbReference type="ChEBI" id="CHEBI:83071"/>
        <dbReference type="EC" id="2.7.7.72"/>
    </reaction>
</comment>
<evidence type="ECO:0000259" key="15">
    <source>
        <dbReference type="Pfam" id="PF12627"/>
    </source>
</evidence>
<evidence type="ECO:0000256" key="3">
    <source>
        <dbReference type="ARBA" id="ARBA00022741"/>
    </source>
</evidence>
<evidence type="ECO:0000256" key="8">
    <source>
        <dbReference type="ARBA" id="ARBA00072969"/>
    </source>
</evidence>
<dbReference type="FunFam" id="3.30.460.10:FF:000019">
    <property type="entry name" value="tRNA nucleotidyltransferase cca2"/>
    <property type="match status" value="1"/>
</dbReference>
<dbReference type="InterPro" id="IPR002646">
    <property type="entry name" value="PolA_pol_head_dom"/>
</dbReference>
<evidence type="ECO:0000259" key="14">
    <source>
        <dbReference type="Pfam" id="PF01743"/>
    </source>
</evidence>
<dbReference type="GO" id="GO:0052929">
    <property type="term" value="F:ATP:3'-cytidine-cytidine-tRNA adenylyltransferase activity"/>
    <property type="evidence" value="ECO:0007669"/>
    <property type="project" value="TreeGrafter"/>
</dbReference>
<keyword evidence="17" id="KW-1185">Reference proteome</keyword>
<dbReference type="InterPro" id="IPR032828">
    <property type="entry name" value="PolyA_RNA-bd"/>
</dbReference>
<dbReference type="SUPFAM" id="SSF81301">
    <property type="entry name" value="Nucleotidyltransferase"/>
    <property type="match status" value="1"/>
</dbReference>
<name>A0A875S408_EENNA</name>
<dbReference type="PANTHER" id="PTHR13734:SF5">
    <property type="entry name" value="CCA TRNA NUCLEOTIDYLTRANSFERASE, MITOCHONDRIAL"/>
    <property type="match status" value="1"/>
</dbReference>
<dbReference type="GO" id="GO:0052927">
    <property type="term" value="F:CC tRNA cytidylyltransferase activity"/>
    <property type="evidence" value="ECO:0007669"/>
    <property type="project" value="TreeGrafter"/>
</dbReference>
<proteinExistence type="inferred from homology"/>
<sequence>MSSIELQPIVLNENEKKITGILREYAGYYNDKIAEPQEKPPIVLRITGGWVRDKLLGKESHDIDIGIDHLSGLDFVTGLQEYLDSPSSLSGIHKIKKNPEKSKHLETCTTRLLGNDIDFVNLRNEQYAEDSRIPSIKTGTPEEDAFRRDATLNSLFFNLSTMKVEDLTGKGLDDLRNGILRTPLDPIKTFIDDPLRCLRLIRFASNFGFIIDPEASKAMKLDSIRTSLDQKISRERIGTEFRKTILGGDAVYGLKLMRDVGFIDIFGFGEKERGEEKVIKGADNVSDAVLKRLSTDGVSKSLDDVVEKLPLIEEQNGGFNRLQELIKQVKSGSDITRLAFYCSLILNRWNDVKVEIGKDAKKTGKKKKVKTVGAAYLVILQGLKMPIKLAELSDQIVSNMQRFSDDFGHFKEMKRSQLALKMLIPYGENWRLNLLVYYMLRNFKEMDKIKENSVQIEELLELVDNQGLENIYKEPVKVNGRELIALTGKKPGPWLKEINEKLFKYQLDHPDCTKDEMLKEVVQKYYN</sequence>
<dbReference type="Proteomes" id="UP000662931">
    <property type="component" value="Chromosome 2"/>
</dbReference>